<dbReference type="Proteomes" id="UP000260273">
    <property type="component" value="Segment"/>
</dbReference>
<dbReference type="EMBL" id="MH576960">
    <property type="protein sequence ID" value="AXH66134.1"/>
    <property type="molecule type" value="Genomic_DNA"/>
</dbReference>
<gene>
    <name evidence="1" type="primary">95</name>
    <name evidence="1" type="ORF">SEA_PLEAKLEY_95</name>
</gene>
<proteinExistence type="predicted"/>
<accession>A0A345M6L3</accession>
<sequence>MNALDRTAGEYTDEERRELIAYEHVFGIGDATHYREGLADMARGYFAALLWTQPDYDDEENEDGDRTLDQDYGVSDVHPADVADMVEEFRALVVAHPLALALYRERSAHRVDASEGTVWDYFGHDYLLTRDHHGAGFWDRGLGDLGEYLTGIVHAAGEHDTLTEEFGQLTSTPGRG</sequence>
<organism evidence="1 2">
    <name type="scientific">Gordonia phage Pleakley</name>
    <dbReference type="NCBI Taxonomy" id="2283246"/>
    <lineage>
        <taxon>Viruses</taxon>
        <taxon>Duplodnaviria</taxon>
        <taxon>Heunggongvirae</taxon>
        <taxon>Uroviricota</taxon>
        <taxon>Caudoviricetes</taxon>
        <taxon>Zierdtviridae</taxon>
        <taxon>Emilbogenvirinae</taxon>
        <taxon>Pleakleyvirus</taxon>
        <taxon>Pleakleyvirus pleakley</taxon>
    </lineage>
</organism>
<protein>
    <submittedName>
        <fullName evidence="1">Uncharacterized protein</fullName>
    </submittedName>
</protein>
<evidence type="ECO:0000313" key="1">
    <source>
        <dbReference type="EMBL" id="AXH66134.1"/>
    </source>
</evidence>
<name>A0A345M6L3_9CAUD</name>
<dbReference type="RefSeq" id="YP_010097489.1">
    <property type="nucleotide sequence ID" value="NC_055758.1"/>
</dbReference>
<dbReference type="GeneID" id="65115153"/>
<reference evidence="2" key="1">
    <citation type="submission" date="2018-07" db="EMBL/GenBank/DDBJ databases">
        <authorList>
            <person name="Quirk P.G."/>
            <person name="Krulwich T.A."/>
        </authorList>
    </citation>
    <scope>NUCLEOTIDE SEQUENCE [LARGE SCALE GENOMIC DNA]</scope>
</reference>
<evidence type="ECO:0000313" key="2">
    <source>
        <dbReference type="Proteomes" id="UP000260273"/>
    </source>
</evidence>
<keyword evidence="2" id="KW-1185">Reference proteome</keyword>
<dbReference type="KEGG" id="vg:65115153"/>